<dbReference type="EMBL" id="MLJW01001565">
    <property type="protein sequence ID" value="OIQ77655.1"/>
    <property type="molecule type" value="Genomic_DNA"/>
</dbReference>
<proteinExistence type="predicted"/>
<keyword evidence="1" id="KW-0969">Cilium</keyword>
<keyword evidence="1" id="KW-0966">Cell projection</keyword>
<dbReference type="Pfam" id="PF07309">
    <property type="entry name" value="FlaF"/>
    <property type="match status" value="1"/>
</dbReference>
<protein>
    <submittedName>
        <fullName evidence="1">Flagellar biosynthesis regulatory protein FlaF</fullName>
    </submittedName>
</protein>
<keyword evidence="1" id="KW-0282">Flagellum</keyword>
<gene>
    <name evidence="1" type="ORF">GALL_406520</name>
</gene>
<sequence length="120" mass="13260">MAQKAYSQAANPTRTDRGAEYEIFAQITRQLVSTAATRKKAFPAFAAALHENTRLWTTIAADVADPGNRLAASLRAQLFYLFEFTTQHTLNILANKAEVDVLIEINTSMMRGLRGRGDDA</sequence>
<name>A0A1J5QCD8_9ZZZZ</name>
<dbReference type="InterPro" id="IPR010845">
    <property type="entry name" value="FlaF"/>
</dbReference>
<dbReference type="AlphaFoldDB" id="A0A1J5QCD8"/>
<evidence type="ECO:0000313" key="1">
    <source>
        <dbReference type="EMBL" id="OIQ77655.1"/>
    </source>
</evidence>
<dbReference type="GO" id="GO:0044781">
    <property type="term" value="P:bacterial-type flagellum organization"/>
    <property type="evidence" value="ECO:0007669"/>
    <property type="project" value="InterPro"/>
</dbReference>
<accession>A0A1J5QCD8</accession>
<comment type="caution">
    <text evidence="1">The sequence shown here is derived from an EMBL/GenBank/DDBJ whole genome shotgun (WGS) entry which is preliminary data.</text>
</comment>
<organism evidence="1">
    <name type="scientific">mine drainage metagenome</name>
    <dbReference type="NCBI Taxonomy" id="410659"/>
    <lineage>
        <taxon>unclassified sequences</taxon>
        <taxon>metagenomes</taxon>
        <taxon>ecological metagenomes</taxon>
    </lineage>
</organism>
<reference evidence="1" key="1">
    <citation type="submission" date="2016-10" db="EMBL/GenBank/DDBJ databases">
        <title>Sequence of Gallionella enrichment culture.</title>
        <authorList>
            <person name="Poehlein A."/>
            <person name="Muehling M."/>
            <person name="Daniel R."/>
        </authorList>
    </citation>
    <scope>NUCLEOTIDE SEQUENCE</scope>
</reference>
<dbReference type="NCBIfam" id="NF009435">
    <property type="entry name" value="PRK12794.1"/>
    <property type="match status" value="1"/>
</dbReference>